<comment type="caution">
    <text evidence="1">The sequence shown here is derived from an EMBL/GenBank/DDBJ whole genome shotgun (WGS) entry which is preliminary data.</text>
</comment>
<name>A0A6G4X3J2_9ACTN</name>
<proteinExistence type="predicted"/>
<dbReference type="AlphaFoldDB" id="A0A6G4X3J2"/>
<evidence type="ECO:0000313" key="2">
    <source>
        <dbReference type="Proteomes" id="UP000477722"/>
    </source>
</evidence>
<accession>A0A6G4X3J2</accession>
<reference evidence="1 2" key="1">
    <citation type="submission" date="2020-02" db="EMBL/GenBank/DDBJ databases">
        <title>Whole-genome analyses of novel actinobacteria.</title>
        <authorList>
            <person name="Sahin N."/>
            <person name="Tatar D."/>
        </authorList>
    </citation>
    <scope>NUCLEOTIDE SEQUENCE [LARGE SCALE GENOMIC DNA]</scope>
    <source>
        <strain evidence="1 2">SB3404</strain>
    </source>
</reference>
<organism evidence="1 2">
    <name type="scientific">Streptomyces boncukensis</name>
    <dbReference type="NCBI Taxonomy" id="2711219"/>
    <lineage>
        <taxon>Bacteria</taxon>
        <taxon>Bacillati</taxon>
        <taxon>Actinomycetota</taxon>
        <taxon>Actinomycetes</taxon>
        <taxon>Kitasatosporales</taxon>
        <taxon>Streptomycetaceae</taxon>
        <taxon>Streptomyces</taxon>
    </lineage>
</organism>
<evidence type="ECO:0000313" key="1">
    <source>
        <dbReference type="EMBL" id="NGO71823.1"/>
    </source>
</evidence>
<protein>
    <submittedName>
        <fullName evidence="1">Uncharacterized protein</fullName>
    </submittedName>
</protein>
<keyword evidence="2" id="KW-1185">Reference proteome</keyword>
<dbReference type="RefSeq" id="WP_165301450.1">
    <property type="nucleotide sequence ID" value="NZ_JAAKZZ010000359.1"/>
</dbReference>
<gene>
    <name evidence="1" type="ORF">G5C65_26430</name>
</gene>
<dbReference type="EMBL" id="JAAKZZ010000359">
    <property type="protein sequence ID" value="NGO71823.1"/>
    <property type="molecule type" value="Genomic_DNA"/>
</dbReference>
<sequence length="64" mass="7049">MIRIDHTDIRTTDRLIEALYVAAGQHPRSTQAAEWHRIAAALEAALDALPPQPLHPVTTDLEVA</sequence>
<dbReference type="Proteomes" id="UP000477722">
    <property type="component" value="Unassembled WGS sequence"/>
</dbReference>